<dbReference type="Proteomes" id="UP000190787">
    <property type="component" value="Unassembled WGS sequence"/>
</dbReference>
<dbReference type="EMBL" id="MPZV01000006">
    <property type="protein sequence ID" value="OOY22464.1"/>
    <property type="molecule type" value="Genomic_DNA"/>
</dbReference>
<name>A0ABX3MT01_9RHOB</name>
<dbReference type="RefSeq" id="WP_078606320.1">
    <property type="nucleotide sequence ID" value="NZ_MPZV01000006.1"/>
</dbReference>
<comment type="caution">
    <text evidence="2">The sequence shown here is derived from an EMBL/GenBank/DDBJ whole genome shotgun (WGS) entry which is preliminary data.</text>
</comment>
<sequence length="65" mass="7175">MTSDNEQELDRLTRAFSQPGPAEEEFFARRRAAGLGVGIGADGQLVYASESARKLKRAERMSDDD</sequence>
<accession>A0ABX3MT01</accession>
<protein>
    <submittedName>
        <fullName evidence="2">Uncharacterized protein</fullName>
    </submittedName>
</protein>
<reference evidence="2 3" key="1">
    <citation type="submission" date="2016-11" db="EMBL/GenBank/DDBJ databases">
        <title>A multilocus sequence analysis scheme for characterization of bacteria in the genus Thioclava.</title>
        <authorList>
            <person name="Liu Y."/>
            <person name="Shao Z."/>
        </authorList>
    </citation>
    <scope>NUCLEOTIDE SEQUENCE [LARGE SCALE GENOMIC DNA]</scope>
    <source>
        <strain evidence="2 3">TAW-CT134</strain>
    </source>
</reference>
<proteinExistence type="predicted"/>
<evidence type="ECO:0000313" key="2">
    <source>
        <dbReference type="EMBL" id="OOY22464.1"/>
    </source>
</evidence>
<evidence type="ECO:0000256" key="1">
    <source>
        <dbReference type="SAM" id="MobiDB-lite"/>
    </source>
</evidence>
<evidence type="ECO:0000313" key="3">
    <source>
        <dbReference type="Proteomes" id="UP000190787"/>
    </source>
</evidence>
<keyword evidence="3" id="KW-1185">Reference proteome</keyword>
<organism evidence="2 3">
    <name type="scientific">Thioclava sediminum</name>
    <dbReference type="NCBI Taxonomy" id="1915319"/>
    <lineage>
        <taxon>Bacteria</taxon>
        <taxon>Pseudomonadati</taxon>
        <taxon>Pseudomonadota</taxon>
        <taxon>Alphaproteobacteria</taxon>
        <taxon>Rhodobacterales</taxon>
        <taxon>Paracoccaceae</taxon>
        <taxon>Thioclava</taxon>
    </lineage>
</organism>
<gene>
    <name evidence="2" type="ORF">BMI91_19475</name>
</gene>
<feature type="region of interest" description="Disordered" evidence="1">
    <location>
        <begin position="1"/>
        <end position="22"/>
    </location>
</feature>